<evidence type="ECO:0000313" key="5">
    <source>
        <dbReference type="EMBL" id="KKS93864.1"/>
    </source>
</evidence>
<feature type="domain" description="TraD/TraG TraM recognition site" evidence="3">
    <location>
        <begin position="705"/>
        <end position="770"/>
    </location>
</feature>
<gene>
    <name evidence="5" type="ORF">UV68_C0016G0012</name>
</gene>
<dbReference type="PATRIC" id="fig|1618390.3.peg.413"/>
<feature type="domain" description="DUF8128" evidence="4">
    <location>
        <begin position="60"/>
        <end position="398"/>
    </location>
</feature>
<dbReference type="SUPFAM" id="SSF52540">
    <property type="entry name" value="P-loop containing nucleoside triphosphate hydrolases"/>
    <property type="match status" value="1"/>
</dbReference>
<feature type="transmembrane region" description="Helical" evidence="1">
    <location>
        <begin position="246"/>
        <end position="270"/>
    </location>
</feature>
<dbReference type="Pfam" id="PF01935">
    <property type="entry name" value="DUF87"/>
    <property type="match status" value="1"/>
</dbReference>
<keyword evidence="1" id="KW-0472">Membrane</keyword>
<dbReference type="InterPro" id="IPR058441">
    <property type="entry name" value="DUF8128"/>
</dbReference>
<reference evidence="5 6" key="1">
    <citation type="journal article" date="2015" name="Nature">
        <title>rRNA introns, odd ribosomes, and small enigmatic genomes across a large radiation of phyla.</title>
        <authorList>
            <person name="Brown C.T."/>
            <person name="Hug L.A."/>
            <person name="Thomas B.C."/>
            <person name="Sharon I."/>
            <person name="Castelle C.J."/>
            <person name="Singh A."/>
            <person name="Wilkins M.J."/>
            <person name="Williams K.H."/>
            <person name="Banfield J.F."/>
        </authorList>
    </citation>
    <scope>NUCLEOTIDE SEQUENCE [LARGE SCALE GENOMIC DNA]</scope>
</reference>
<dbReference type="EMBL" id="LCFK01000016">
    <property type="protein sequence ID" value="KKS93864.1"/>
    <property type="molecule type" value="Genomic_DNA"/>
</dbReference>
<keyword evidence="1" id="KW-0812">Transmembrane</keyword>
<sequence>MPNITILQTILSTYATSFIVSFSPYIVPLKIVFLALLLLYCCYQLFRLYLIVKQLKEKSILFELQPLKNTEQSSYTTQQLFAILHGLAKQRTFLYRFFDVTKNYAFEIVSTKNGGITYYTRISEDESDLVKKTLLSYLPGISVKETNDYLGLLTKQHKRISNYKLAGHFAYPLKHQDDLTLHDPIAYLTGSMTKLSDDDLIAFQVVLSPLRKSTLSAVSRISHLIYSGKDLVSNIRDESSSNPLTAVLKLAFLLIVRIVMLPIGILVFIATDGREGPVLRLSTDQLPLKTINPYQQELEQLVKGKLDQQLFTTSIRLMVASNNYSELRKRERGFQSALSTLNNSEYQALVPSFRLRIKFFDQIMEAVYKLRVLLPTRSFILSATEISDLYHFPYTSTTKTEDLLKQHSKELPAPLSLKQKTALDIYFAKNTYGGTETKIGLTADERRRHVYILGATGTGKSTMLLSMIKQDVDNNKGLCVVDPHGDLIEQIISVIPRDRIADVVYFNPDDIGYPMGINLLELTPGLNEEDAIREKEFIAESIISVFHKIYTDKYSGPRMEYILRNTIHTAFTVPDATLFTVYKLLINTSYRKGVTRGLTDENLKDFWKFEFAKAGDYQKVKMISPITNKIGRFLFSPTAKRILEQGKSTINFDTIMNEGKILLCNLAKGKIGEDNSSVFGVLIMAKIQLAALKRARMKPEERKDFYLYVDEFQNFATPAFAQILSEARKYRLGAILAHQTTSQLEDISLVNITLANTGTVICFRTANPEDERMILPQFRPYIEQGEIASLSSYHFYMRLGALNPEEPFSGTTIPVTIEYSQSRVNEVIESSRKLYAKFYTPEISIPVKKSTNQATQKIYATVP</sequence>
<dbReference type="InterPro" id="IPR027417">
    <property type="entry name" value="P-loop_NTPase"/>
</dbReference>
<evidence type="ECO:0000256" key="1">
    <source>
        <dbReference type="SAM" id="Phobius"/>
    </source>
</evidence>
<feature type="domain" description="Helicase HerA central" evidence="2">
    <location>
        <begin position="433"/>
        <end position="670"/>
    </location>
</feature>
<keyword evidence="1" id="KW-1133">Transmembrane helix</keyword>
<evidence type="ECO:0000259" key="2">
    <source>
        <dbReference type="Pfam" id="PF01935"/>
    </source>
</evidence>
<evidence type="ECO:0008006" key="7">
    <source>
        <dbReference type="Google" id="ProtNLM"/>
    </source>
</evidence>
<dbReference type="Pfam" id="PF26449">
    <property type="entry name" value="DUF8128"/>
    <property type="match status" value="1"/>
</dbReference>
<dbReference type="InterPro" id="IPR032689">
    <property type="entry name" value="TraG-D_C"/>
</dbReference>
<dbReference type="Proteomes" id="UP000033980">
    <property type="component" value="Unassembled WGS sequence"/>
</dbReference>
<accession>A0A0G1D874</accession>
<proteinExistence type="predicted"/>
<evidence type="ECO:0000259" key="3">
    <source>
        <dbReference type="Pfam" id="PF12696"/>
    </source>
</evidence>
<dbReference type="PANTHER" id="PTHR30121:SF6">
    <property type="entry name" value="SLR6007 PROTEIN"/>
    <property type="match status" value="1"/>
</dbReference>
<evidence type="ECO:0000259" key="4">
    <source>
        <dbReference type="Pfam" id="PF26449"/>
    </source>
</evidence>
<dbReference type="InterPro" id="IPR051162">
    <property type="entry name" value="T4SS_component"/>
</dbReference>
<dbReference type="AlphaFoldDB" id="A0A0G1D874"/>
<evidence type="ECO:0000313" key="6">
    <source>
        <dbReference type="Proteomes" id="UP000033980"/>
    </source>
</evidence>
<dbReference type="Pfam" id="PF12696">
    <property type="entry name" value="TraG-D_C"/>
    <property type="match status" value="1"/>
</dbReference>
<dbReference type="PANTHER" id="PTHR30121">
    <property type="entry name" value="UNCHARACTERIZED PROTEIN YJGR-RELATED"/>
    <property type="match status" value="1"/>
</dbReference>
<comment type="caution">
    <text evidence="5">The sequence shown here is derived from an EMBL/GenBank/DDBJ whole genome shotgun (WGS) entry which is preliminary data.</text>
</comment>
<organism evidence="5 6">
    <name type="scientific">Candidatus Collierbacteria bacterium GW2011_GWC2_43_12</name>
    <dbReference type="NCBI Taxonomy" id="1618390"/>
    <lineage>
        <taxon>Bacteria</taxon>
        <taxon>Candidatus Collieribacteriota</taxon>
    </lineage>
</organism>
<dbReference type="Gene3D" id="3.40.50.300">
    <property type="entry name" value="P-loop containing nucleotide triphosphate hydrolases"/>
    <property type="match status" value="2"/>
</dbReference>
<feature type="transmembrane region" description="Helical" evidence="1">
    <location>
        <begin position="25"/>
        <end position="46"/>
    </location>
</feature>
<name>A0A0G1D874_9BACT</name>
<protein>
    <recommendedName>
        <fullName evidence="7">Type IV secretion system coupling protein TraD DNA-binding domain-containing protein</fullName>
    </recommendedName>
</protein>
<dbReference type="InterPro" id="IPR002789">
    <property type="entry name" value="HerA_central"/>
</dbReference>
<dbReference type="CDD" id="cd01127">
    <property type="entry name" value="TrwB_TraG_TraD_VirD4"/>
    <property type="match status" value="1"/>
</dbReference>